<dbReference type="Proteomes" id="UP000069135">
    <property type="component" value="Chromosome"/>
</dbReference>
<reference evidence="2 3" key="2">
    <citation type="journal article" date="2016" name="PeerJ">
        <title>Analysis of five complete genome sequences for members of the class Peribacteria in the recently recognized Peregrinibacteria bacterial phylum.</title>
        <authorList>
            <person name="Anantharaman K."/>
            <person name="Brown C.T."/>
            <person name="Burstein D."/>
            <person name="Castelle C.J."/>
            <person name="Probst A.J."/>
            <person name="Thomas B.C."/>
            <person name="Williams K.H."/>
            <person name="Banfield J.F."/>
        </authorList>
    </citation>
    <scope>NUCLEOTIDE SEQUENCE [LARGE SCALE GENOMIC DNA]</scope>
    <source>
        <strain evidence="2">RIFOXYD1_FULL_PER-ii_59_16</strain>
    </source>
</reference>
<accession>A0A0S1STU1</accession>
<dbReference type="KEGG" id="prf:PeribacterA2_0856"/>
<dbReference type="InterPro" id="IPR036069">
    <property type="entry name" value="DUF34/NIF3_sf"/>
</dbReference>
<dbReference type="STRING" id="1735162.PeribacterB2_0858"/>
<dbReference type="AlphaFoldDB" id="A0A0S1SQC5"/>
<accession>A0A0S1SFY2</accession>
<accession>A0A0S1SK05</accession>
<dbReference type="SUPFAM" id="SSF102705">
    <property type="entry name" value="NIF3 (NGG1p interacting factor 3)-like"/>
    <property type="match status" value="1"/>
</dbReference>
<proteinExistence type="predicted"/>
<organism evidence="2 3">
    <name type="scientific">Candidatus Peribacter riflensis</name>
    <dbReference type="NCBI Taxonomy" id="1735162"/>
    <lineage>
        <taxon>Bacteria</taxon>
        <taxon>Candidatus Peregrinibacteriota</taxon>
        <taxon>Candidatus Peribacteria</taxon>
        <taxon>Candidatus Peribacterales</taxon>
        <taxon>Candidatus Peribacteraceae</taxon>
        <taxon>Candidatus Peribacter</taxon>
    </lineage>
</organism>
<dbReference type="EMBL" id="CP013065">
    <property type="protein sequence ID" value="ALM13525.1"/>
    <property type="molecule type" value="Genomic_DNA"/>
</dbReference>
<feature type="coiled-coil region" evidence="1">
    <location>
        <begin position="22"/>
        <end position="49"/>
    </location>
</feature>
<evidence type="ECO:0000313" key="3">
    <source>
        <dbReference type="Proteomes" id="UP000069135"/>
    </source>
</evidence>
<evidence type="ECO:0008006" key="4">
    <source>
        <dbReference type="Google" id="ProtNLM"/>
    </source>
</evidence>
<protein>
    <recommendedName>
        <fullName evidence="4">NGG1p interacting factor NIF3</fullName>
    </recommendedName>
</protein>
<reference evidence="3" key="1">
    <citation type="submission" date="2015-10" db="EMBL/GenBank/DDBJ databases">
        <title>Analysis of five complete genome sequences for members of the class Peribacteria in the recently recognized Peregrinibacteria bacterial phylum.</title>
        <authorList>
            <person name="Anantharaman K."/>
            <person name="Brown C.T."/>
            <person name="Burstein D."/>
            <person name="Castelle C.J."/>
            <person name="Probst A.J."/>
            <person name="Thomas B.C."/>
            <person name="Williams K.H."/>
            <person name="Banfield J.F."/>
        </authorList>
    </citation>
    <scope>NUCLEOTIDE SEQUENCE [LARGE SCALE GENOMIC DNA]</scope>
</reference>
<accession>A0A0S1SPI9</accession>
<name>A0A0S1SQC5_9BACT</name>
<evidence type="ECO:0000256" key="1">
    <source>
        <dbReference type="SAM" id="Coils"/>
    </source>
</evidence>
<gene>
    <name evidence="2" type="ORF">PeribacterD1_0856</name>
</gene>
<evidence type="ECO:0000313" key="2">
    <source>
        <dbReference type="EMBL" id="ALM13525.1"/>
    </source>
</evidence>
<accession>A0A0S1SQC5</accession>
<keyword evidence="1" id="KW-0175">Coiled coil</keyword>
<sequence>MKLNKLFHSAVQHGIDADPRGRKAVEKLLKKQKERAAKLEGAEKEYFDEERLWNPYSDSRIIAGTGEEDIKTVMVGIDIETEEVLLADRLRERGMKIDALMLHHPEGRALGDLEKVMPLQVDMLALVGVPVNVSENYLRPRMDRVARAVHADNLFSTERVAELLDFPAFNTHTPADNQVWRFIEKTICNKEYDDLGEILNALLEIPEYQYYAKKGVPPIIVNGSKGGRPGKVAATEFTGGTNGPEELLEAQAAAGVGTILSMHVTEKSLEKAKEKHVNMIQCSHMASDAIGMNLLLDLLCKEEKHLKTIDVAGFIRVKRK</sequence>